<accession>A0A7S8FE72</accession>
<feature type="region of interest" description="Disordered" evidence="3">
    <location>
        <begin position="235"/>
        <end position="255"/>
    </location>
</feature>
<evidence type="ECO:0000256" key="4">
    <source>
        <dbReference type="SAM" id="Phobius"/>
    </source>
</evidence>
<dbReference type="AlphaFoldDB" id="A0A7S8FE72"/>
<keyword evidence="4" id="KW-1133">Transmembrane helix</keyword>
<protein>
    <recommendedName>
        <fullName evidence="5">Outer membrane lipoprotein BamD-like domain-containing protein</fullName>
    </recommendedName>
</protein>
<reference evidence="6 7" key="1">
    <citation type="journal article" date="2020" name="ISME J.">
        <title>Enrichment and physiological characterization of a novel comammox Nitrospira indicates ammonium inhibition of complete nitrification.</title>
        <authorList>
            <person name="Sakoula D."/>
            <person name="Koch H."/>
            <person name="Frank J."/>
            <person name="Jetten M.S.M."/>
            <person name="van Kessel M.A.H.J."/>
            <person name="Lucker S."/>
        </authorList>
    </citation>
    <scope>NUCLEOTIDE SEQUENCE [LARGE SCALE GENOMIC DNA]</scope>
    <source>
        <strain evidence="6">Comreactor17</strain>
    </source>
</reference>
<name>A0A7S8FE72_9BACT</name>
<feature type="domain" description="Outer membrane lipoprotein BamD-like" evidence="5">
    <location>
        <begin position="88"/>
        <end position="234"/>
    </location>
</feature>
<dbReference type="InterPro" id="IPR039565">
    <property type="entry name" value="BamD-like"/>
</dbReference>
<evidence type="ECO:0000256" key="2">
    <source>
        <dbReference type="PROSITE-ProRule" id="PRU00339"/>
    </source>
</evidence>
<evidence type="ECO:0000259" key="5">
    <source>
        <dbReference type="Pfam" id="PF13525"/>
    </source>
</evidence>
<evidence type="ECO:0000256" key="3">
    <source>
        <dbReference type="SAM" id="MobiDB-lite"/>
    </source>
</evidence>
<feature type="transmembrane region" description="Helical" evidence="4">
    <location>
        <begin position="35"/>
        <end position="57"/>
    </location>
</feature>
<evidence type="ECO:0000313" key="6">
    <source>
        <dbReference type="EMBL" id="QPD04149.1"/>
    </source>
</evidence>
<keyword evidence="4" id="KW-0472">Membrane</keyword>
<dbReference type="Gene3D" id="1.25.40.10">
    <property type="entry name" value="Tetratricopeptide repeat domain"/>
    <property type="match status" value="2"/>
</dbReference>
<evidence type="ECO:0000313" key="7">
    <source>
        <dbReference type="Proteomes" id="UP000593737"/>
    </source>
</evidence>
<proteinExistence type="predicted"/>
<keyword evidence="2" id="KW-0802">TPR repeat</keyword>
<dbReference type="SMART" id="SM00028">
    <property type="entry name" value="TPR"/>
    <property type="match status" value="3"/>
</dbReference>
<dbReference type="PROSITE" id="PS50005">
    <property type="entry name" value="TPR"/>
    <property type="match status" value="1"/>
</dbReference>
<organism evidence="6 7">
    <name type="scientific">Candidatus Nitrospira kreftii</name>
    <dbReference type="NCBI Taxonomy" id="2652173"/>
    <lineage>
        <taxon>Bacteria</taxon>
        <taxon>Pseudomonadati</taxon>
        <taxon>Nitrospirota</taxon>
        <taxon>Nitrospiria</taxon>
        <taxon>Nitrospirales</taxon>
        <taxon>Nitrospiraceae</taxon>
        <taxon>Nitrospira</taxon>
    </lineage>
</organism>
<dbReference type="Proteomes" id="UP000593737">
    <property type="component" value="Chromosome"/>
</dbReference>
<dbReference type="InterPro" id="IPR011990">
    <property type="entry name" value="TPR-like_helical_dom_sf"/>
</dbReference>
<dbReference type="SUPFAM" id="SSF48452">
    <property type="entry name" value="TPR-like"/>
    <property type="match status" value="1"/>
</dbReference>
<evidence type="ECO:0000256" key="1">
    <source>
        <dbReference type="ARBA" id="ARBA00022729"/>
    </source>
</evidence>
<dbReference type="InterPro" id="IPR019734">
    <property type="entry name" value="TPR_rpt"/>
</dbReference>
<dbReference type="KEGG" id="nkf:Nkreftii_001923"/>
<dbReference type="Pfam" id="PF13525">
    <property type="entry name" value="YfiO"/>
    <property type="match status" value="1"/>
</dbReference>
<gene>
    <name evidence="6" type="ORF">Nkreftii_001923</name>
</gene>
<sequence length="255" mass="28471">MSYRIKVPPRTLPVDEAHLVSGLEHWVLGLKHYRWSIIVGFILLLLTVGGIWGIFWYESQNASKAQELEREATLHLFTRPGNDPKKAEANLNEAIALYKRVLEEYPRTPTAPLAQFSLGNAFLQSNNLDAAIESYKRFISTYGSNVSLLGLVHQKLGYTYLLKGDVDQAAKTYSAILEIPGALNRDYAIFELARLEENRSKPDEALKHYQDLIKTYPDSPLTSEAAVRVKVLEAKKASEPSTTTSAPNLSAPSKP</sequence>
<feature type="repeat" description="TPR" evidence="2">
    <location>
        <begin position="112"/>
        <end position="145"/>
    </location>
</feature>
<dbReference type="EMBL" id="CP047423">
    <property type="protein sequence ID" value="QPD04149.1"/>
    <property type="molecule type" value="Genomic_DNA"/>
</dbReference>
<keyword evidence="4" id="KW-0812">Transmembrane</keyword>
<feature type="compositionally biased region" description="Polar residues" evidence="3">
    <location>
        <begin position="239"/>
        <end position="255"/>
    </location>
</feature>
<keyword evidence="1" id="KW-0732">Signal</keyword>